<proteinExistence type="predicted"/>
<keyword evidence="2" id="KW-1185">Reference proteome</keyword>
<reference evidence="2" key="1">
    <citation type="journal article" date="2024" name="Proc. Natl. Acad. Sci. U.S.A.">
        <title>Extraordinary preservation of gene collinearity over three hundred million years revealed in homosporous lycophytes.</title>
        <authorList>
            <person name="Li C."/>
            <person name="Wickell D."/>
            <person name="Kuo L.Y."/>
            <person name="Chen X."/>
            <person name="Nie B."/>
            <person name="Liao X."/>
            <person name="Peng D."/>
            <person name="Ji J."/>
            <person name="Jenkins J."/>
            <person name="Williams M."/>
            <person name="Shu S."/>
            <person name="Plott C."/>
            <person name="Barry K."/>
            <person name="Rajasekar S."/>
            <person name="Grimwood J."/>
            <person name="Han X."/>
            <person name="Sun S."/>
            <person name="Hou Z."/>
            <person name="He W."/>
            <person name="Dai G."/>
            <person name="Sun C."/>
            <person name="Schmutz J."/>
            <person name="Leebens-Mack J.H."/>
            <person name="Li F.W."/>
            <person name="Wang L."/>
        </authorList>
    </citation>
    <scope>NUCLEOTIDE SEQUENCE [LARGE SCALE GENOMIC DNA]</scope>
    <source>
        <strain evidence="2">cv. PW_Plant_1</strain>
    </source>
</reference>
<organism evidence="1 2">
    <name type="scientific">Diphasiastrum complanatum</name>
    <name type="common">Issler's clubmoss</name>
    <name type="synonym">Lycopodium complanatum</name>
    <dbReference type="NCBI Taxonomy" id="34168"/>
    <lineage>
        <taxon>Eukaryota</taxon>
        <taxon>Viridiplantae</taxon>
        <taxon>Streptophyta</taxon>
        <taxon>Embryophyta</taxon>
        <taxon>Tracheophyta</taxon>
        <taxon>Lycopodiopsida</taxon>
        <taxon>Lycopodiales</taxon>
        <taxon>Lycopodiaceae</taxon>
        <taxon>Lycopodioideae</taxon>
        <taxon>Diphasiastrum</taxon>
    </lineage>
</organism>
<gene>
    <name evidence="1" type="ORF">O6H91_04G038400</name>
</gene>
<dbReference type="Proteomes" id="UP001162992">
    <property type="component" value="Chromosome 4"/>
</dbReference>
<protein>
    <submittedName>
        <fullName evidence="1">Uncharacterized protein</fullName>
    </submittedName>
</protein>
<evidence type="ECO:0000313" key="2">
    <source>
        <dbReference type="Proteomes" id="UP001162992"/>
    </source>
</evidence>
<accession>A0ACC2DWD0</accession>
<name>A0ACC2DWD0_DIPCM</name>
<comment type="caution">
    <text evidence="1">The sequence shown here is derived from an EMBL/GenBank/DDBJ whole genome shotgun (WGS) entry which is preliminary data.</text>
</comment>
<sequence>MSKKEREETEKKRRIAMAALVTQWDGALTFLSPVASLPPTTSRHATPRHAFRRNHHHHQQQQQQQQQHSETIRSTTCFHSIPSKFGRLGFSNSFLGLSKSAATAARLKFDIAVWDWRASICEDEAAIPVPSEVQSGSVDENPNLANGKDCLEAVNGVEGQIGGVEKQKSESLNGTISNVVEARVGGIEQQELESLNGANSKGVETSIDGMEQQKFEPLNGANSNGVEALDSSIEQQNSESSNDGMEQQKSESLNGANSSGVEALDSSIEQQNSESSNAGTSSHVATQMDKCKEVLWLFKDRKIKEAIGLLGSISHLDEWVVSTYVELLQDCGKVKAVTEGKELHALALKHGFLSNGFIASTLISTYCKLGMVPEAQKIFDGMRTRSALSWNALISGYAKHGYHKEAVRLYHSMKEEGFQLDSVTYILMLNSCASKGDIQLGKQIHADARKYDYECKLWVSTALLNMYVKCGDLEDARRVFDNMTNRNVITWTSMISGYAKSGNGLEALNLYQQMKRAGVKATEITFLFLLKACASLAEIEQGKQIHADLIKSGLSLNAFLGTALIDMYSKCGDMGKAQEVFDKIPTPNVVSFAAMISGHCKNGNNKEAIRCYMQMKQQGFRPNGVTIASVLHACANAESLEEGQQIHADAVRYGFSSDVRVTAALVNMYSQCHRLQVARELFNRMSHQSVVSWTAMIAAYAKNAAGEEAFKLYDQMKKENIKPDASTFVFVLHACATTRNLEMGKQIHAEVLEAGLESHIAVGSALVDMYSKCGSLADSRLVFDRMPTKNISTWTSMIAGYVKHENSEEAFQLYRQMKLEGLKPDAWVFVCVLNACVQTGSLEYGKEVHEDIRKAGYETDATVKNSLSIMYSKCESPEARQAQQALQQA</sequence>
<evidence type="ECO:0000313" key="1">
    <source>
        <dbReference type="EMBL" id="KAJ7558425.1"/>
    </source>
</evidence>
<dbReference type="EMBL" id="CM055095">
    <property type="protein sequence ID" value="KAJ7558425.1"/>
    <property type="molecule type" value="Genomic_DNA"/>
</dbReference>